<dbReference type="EMBL" id="JABSTR010002418">
    <property type="protein sequence ID" value="KAH9384446.1"/>
    <property type="molecule type" value="Genomic_DNA"/>
</dbReference>
<dbReference type="InterPro" id="IPR057207">
    <property type="entry name" value="FBXL15_LRR"/>
</dbReference>
<dbReference type="Gene3D" id="3.80.10.10">
    <property type="entry name" value="Ribonuclease Inhibitor"/>
    <property type="match status" value="2"/>
</dbReference>
<comment type="caution">
    <text evidence="2">The sequence shown here is derived from an EMBL/GenBank/DDBJ whole genome shotgun (WGS) entry which is preliminary data.</text>
</comment>
<keyword evidence="3" id="KW-1185">Reference proteome</keyword>
<evidence type="ECO:0000313" key="2">
    <source>
        <dbReference type="EMBL" id="KAH9384446.1"/>
    </source>
</evidence>
<name>A0A9J6H9K6_HAELO</name>
<evidence type="ECO:0000259" key="1">
    <source>
        <dbReference type="Pfam" id="PF25372"/>
    </source>
</evidence>
<dbReference type="VEuPathDB" id="VectorBase:HLOH_059171"/>
<dbReference type="InterPro" id="IPR032675">
    <property type="entry name" value="LRR_dom_sf"/>
</dbReference>
<dbReference type="AlphaFoldDB" id="A0A9J6H9K6"/>
<protein>
    <recommendedName>
        <fullName evidence="1">F-box/LRR-repeat protein 15-like leucin rich repeat domain-containing protein</fullName>
    </recommendedName>
</protein>
<feature type="domain" description="F-box/LRR-repeat protein 15-like leucin rich repeat" evidence="1">
    <location>
        <begin position="33"/>
        <end position="127"/>
    </location>
</feature>
<accession>A0A9J6H9K6</accession>
<gene>
    <name evidence="2" type="ORF">HPB48_026453</name>
</gene>
<dbReference type="SUPFAM" id="SSF52047">
    <property type="entry name" value="RNI-like"/>
    <property type="match status" value="1"/>
</dbReference>
<evidence type="ECO:0000313" key="3">
    <source>
        <dbReference type="Proteomes" id="UP000821853"/>
    </source>
</evidence>
<dbReference type="Pfam" id="PF25372">
    <property type="entry name" value="DUF7885"/>
    <property type="match status" value="1"/>
</dbReference>
<organism evidence="2 3">
    <name type="scientific">Haemaphysalis longicornis</name>
    <name type="common">Bush tick</name>
    <dbReference type="NCBI Taxonomy" id="44386"/>
    <lineage>
        <taxon>Eukaryota</taxon>
        <taxon>Metazoa</taxon>
        <taxon>Ecdysozoa</taxon>
        <taxon>Arthropoda</taxon>
        <taxon>Chelicerata</taxon>
        <taxon>Arachnida</taxon>
        <taxon>Acari</taxon>
        <taxon>Parasitiformes</taxon>
        <taxon>Ixodida</taxon>
        <taxon>Ixodoidea</taxon>
        <taxon>Ixodidae</taxon>
        <taxon>Haemaphysalinae</taxon>
        <taxon>Haemaphysalis</taxon>
    </lineage>
</organism>
<dbReference type="Proteomes" id="UP000821853">
    <property type="component" value="Unassembled WGS sequence"/>
</dbReference>
<proteinExistence type="predicted"/>
<sequence length="138" mass="15523">MLHLVVLDLWQCRRMTHAGIHHTVGIPTLRKLICFGCNKLTYKTLQNLSARPFPIEYLEISYCYWINKNLTSIGSGPSLLALTTLPIIGTRITDRRLSYVAEKLTRLAFLDLSACKVITEESIGALATHLTGLWVLVI</sequence>
<reference evidence="2 3" key="1">
    <citation type="journal article" date="2020" name="Cell">
        <title>Large-Scale Comparative Analyses of Tick Genomes Elucidate Their Genetic Diversity and Vector Capacities.</title>
        <authorList>
            <consortium name="Tick Genome and Microbiome Consortium (TIGMIC)"/>
            <person name="Jia N."/>
            <person name="Wang J."/>
            <person name="Shi W."/>
            <person name="Du L."/>
            <person name="Sun Y."/>
            <person name="Zhan W."/>
            <person name="Jiang J.F."/>
            <person name="Wang Q."/>
            <person name="Zhang B."/>
            <person name="Ji P."/>
            <person name="Bell-Sakyi L."/>
            <person name="Cui X.M."/>
            <person name="Yuan T.T."/>
            <person name="Jiang B.G."/>
            <person name="Yang W.F."/>
            <person name="Lam T.T."/>
            <person name="Chang Q.C."/>
            <person name="Ding S.J."/>
            <person name="Wang X.J."/>
            <person name="Zhu J.G."/>
            <person name="Ruan X.D."/>
            <person name="Zhao L."/>
            <person name="Wei J.T."/>
            <person name="Ye R.Z."/>
            <person name="Que T.C."/>
            <person name="Du C.H."/>
            <person name="Zhou Y.H."/>
            <person name="Cheng J.X."/>
            <person name="Dai P.F."/>
            <person name="Guo W.B."/>
            <person name="Han X.H."/>
            <person name="Huang E.J."/>
            <person name="Li L.F."/>
            <person name="Wei W."/>
            <person name="Gao Y.C."/>
            <person name="Liu J.Z."/>
            <person name="Shao H.Z."/>
            <person name="Wang X."/>
            <person name="Wang C.C."/>
            <person name="Yang T.C."/>
            <person name="Huo Q.B."/>
            <person name="Li W."/>
            <person name="Chen H.Y."/>
            <person name="Chen S.E."/>
            <person name="Zhou L.G."/>
            <person name="Ni X.B."/>
            <person name="Tian J.H."/>
            <person name="Sheng Y."/>
            <person name="Liu T."/>
            <person name="Pan Y.S."/>
            <person name="Xia L.Y."/>
            <person name="Li J."/>
            <person name="Zhao F."/>
            <person name="Cao W.C."/>
        </authorList>
    </citation>
    <scope>NUCLEOTIDE SEQUENCE [LARGE SCALE GENOMIC DNA]</scope>
    <source>
        <strain evidence="2">HaeL-2018</strain>
    </source>
</reference>
<dbReference type="OrthoDB" id="10257471at2759"/>